<comment type="caution">
    <text evidence="1">The sequence shown here is derived from an EMBL/GenBank/DDBJ whole genome shotgun (WGS) entry which is preliminary data.</text>
</comment>
<proteinExistence type="predicted"/>
<organism evidence="1 2">
    <name type="scientific">Desulfosalsimonas propionicica</name>
    <dbReference type="NCBI Taxonomy" id="332175"/>
    <lineage>
        <taxon>Bacteria</taxon>
        <taxon>Pseudomonadati</taxon>
        <taxon>Thermodesulfobacteriota</taxon>
        <taxon>Desulfobacteria</taxon>
        <taxon>Desulfobacterales</taxon>
        <taxon>Desulfosalsimonadaceae</taxon>
        <taxon>Desulfosalsimonas</taxon>
    </lineage>
</organism>
<evidence type="ECO:0000313" key="1">
    <source>
        <dbReference type="EMBL" id="MBA2881842.1"/>
    </source>
</evidence>
<gene>
    <name evidence="1" type="ORF">HNR65_002173</name>
</gene>
<name>A0A7W0C9W2_9BACT</name>
<dbReference type="RefSeq" id="WP_181551491.1">
    <property type="nucleotide sequence ID" value="NZ_JACDUS010000005.1"/>
</dbReference>
<dbReference type="Proteomes" id="UP000525298">
    <property type="component" value="Unassembled WGS sequence"/>
</dbReference>
<dbReference type="AlphaFoldDB" id="A0A7W0C9W2"/>
<accession>A0A7W0C9W2</accession>
<evidence type="ECO:0000313" key="2">
    <source>
        <dbReference type="Proteomes" id="UP000525298"/>
    </source>
</evidence>
<keyword evidence="2" id="KW-1185">Reference proteome</keyword>
<reference evidence="1 2" key="1">
    <citation type="submission" date="2020-07" db="EMBL/GenBank/DDBJ databases">
        <title>Genomic Encyclopedia of Type Strains, Phase IV (KMG-IV): sequencing the most valuable type-strain genomes for metagenomic binning, comparative biology and taxonomic classification.</title>
        <authorList>
            <person name="Goeker M."/>
        </authorList>
    </citation>
    <scope>NUCLEOTIDE SEQUENCE [LARGE SCALE GENOMIC DNA]</scope>
    <source>
        <strain evidence="1 2">DSM 17721</strain>
    </source>
</reference>
<sequence length="105" mass="11036">MAKKISELTQLSKVTGLDFVEVSEDTDGGGTTYATRKWAPGSMANQDANQPVCIALSTDPPDPDPGQAVEWLSDGTQTGDAGDKMMKINVGGTVKTITLVDYSAQ</sequence>
<dbReference type="EMBL" id="JACDUS010000005">
    <property type="protein sequence ID" value="MBA2881842.1"/>
    <property type="molecule type" value="Genomic_DNA"/>
</dbReference>
<protein>
    <submittedName>
        <fullName evidence="1">Uncharacterized protein</fullName>
    </submittedName>
</protein>